<dbReference type="PANTHER" id="PTHR36964:SF1">
    <property type="entry name" value="PROTEIN-METHIONINE-SULFOXIDE REDUCTASE HEME-BINDING SUBUNIT MSRQ"/>
    <property type="match status" value="1"/>
</dbReference>
<evidence type="ECO:0000256" key="5">
    <source>
        <dbReference type="ARBA" id="ARBA00022989"/>
    </source>
</evidence>
<keyword evidence="11" id="KW-1185">Reference proteome</keyword>
<evidence type="ECO:0000256" key="1">
    <source>
        <dbReference type="ARBA" id="ARBA00004141"/>
    </source>
</evidence>
<dbReference type="Pfam" id="PF01794">
    <property type="entry name" value="Ferric_reduct"/>
    <property type="match status" value="1"/>
</dbReference>
<name>F2K313_MARM1</name>
<evidence type="ECO:0000256" key="8">
    <source>
        <dbReference type="HAMAP-Rule" id="MF_01207"/>
    </source>
</evidence>
<dbReference type="PANTHER" id="PTHR36964">
    <property type="entry name" value="PROTEIN-METHIONINE-SULFOXIDE REDUCTASE HEME-BINDING SUBUNIT MSRQ"/>
    <property type="match status" value="1"/>
</dbReference>
<dbReference type="EMBL" id="CP002583">
    <property type="protein sequence ID" value="ADZ92402.1"/>
    <property type="molecule type" value="Genomic_DNA"/>
</dbReference>
<reference evidence="10 11" key="1">
    <citation type="journal article" date="2012" name="Stand. Genomic Sci.">
        <title>Complete genome sequence of the melanogenic marine bacterium Marinomonas mediterranea type strain (MMB-1(T)).</title>
        <authorList>
            <person name="Lucas-Elio P."/>
            <person name="Goodwin L."/>
            <person name="Woyke T."/>
            <person name="Pitluck S."/>
            <person name="Nolan M."/>
            <person name="Kyrpides N.C."/>
            <person name="Detter J.C."/>
            <person name="Copeland A."/>
            <person name="Teshima H."/>
            <person name="Bruce D."/>
            <person name="Detter C."/>
            <person name="Tapia R."/>
            <person name="Han S."/>
            <person name="Land M.L."/>
            <person name="Ivanova N."/>
            <person name="Mikhailova N."/>
            <person name="Johnston A.W."/>
            <person name="Sanchez-Amat A."/>
        </authorList>
    </citation>
    <scope>NUCLEOTIDE SEQUENCE [LARGE SCALE GENOMIC DNA]</scope>
    <source>
        <strain evidence="11">ATCC 700492 / JCM 21426 / NBRC 103028 / MMB-1</strain>
    </source>
</reference>
<keyword evidence="8" id="KW-0997">Cell inner membrane</keyword>
<evidence type="ECO:0000256" key="2">
    <source>
        <dbReference type="ARBA" id="ARBA00022448"/>
    </source>
</evidence>
<proteinExistence type="inferred from homology"/>
<keyword evidence="2 8" id="KW-0813">Transport</keyword>
<dbReference type="GO" id="GO:0005886">
    <property type="term" value="C:plasma membrane"/>
    <property type="evidence" value="ECO:0007669"/>
    <property type="project" value="UniProtKB-SubCell"/>
</dbReference>
<feature type="transmembrane region" description="Helical" evidence="8">
    <location>
        <begin position="78"/>
        <end position="103"/>
    </location>
</feature>
<dbReference type="STRING" id="717774.Marme_3185"/>
<feature type="transmembrane region" description="Helical" evidence="8">
    <location>
        <begin position="115"/>
        <end position="138"/>
    </location>
</feature>
<dbReference type="Proteomes" id="UP000001062">
    <property type="component" value="Chromosome"/>
</dbReference>
<protein>
    <recommendedName>
        <fullName evidence="8">Protein-methionine-sulfoxide reductase heme-binding subunit MsrQ</fullName>
    </recommendedName>
    <alternativeName>
        <fullName evidence="8">Flavocytochrome MsrQ</fullName>
    </alternativeName>
</protein>
<feature type="transmembrane region" description="Helical" evidence="8">
    <location>
        <begin position="150"/>
        <end position="167"/>
    </location>
</feature>
<comment type="subcellular location">
    <subcellularLocation>
        <location evidence="8">Cell inner membrane</location>
        <topology evidence="8">Multi-pass membrane protein</topology>
    </subcellularLocation>
    <subcellularLocation>
        <location evidence="1">Membrane</location>
        <topology evidence="1">Multi-pass membrane protein</topology>
    </subcellularLocation>
</comment>
<dbReference type="AlphaFoldDB" id="F2K313"/>
<accession>F2K313</accession>
<comment type="cofactor">
    <cofactor evidence="8">
        <name>FMN</name>
        <dbReference type="ChEBI" id="CHEBI:58210"/>
    </cofactor>
    <text evidence="8">Binds 1 FMN per subunit.</text>
</comment>
<keyword evidence="8" id="KW-0479">Metal-binding</keyword>
<comment type="subunit">
    <text evidence="8">Heterodimer of a catalytic subunit (MsrP) and a heme-binding subunit (MsrQ).</text>
</comment>
<dbReference type="GO" id="GO:0010181">
    <property type="term" value="F:FMN binding"/>
    <property type="evidence" value="ECO:0007669"/>
    <property type="project" value="UniProtKB-UniRule"/>
</dbReference>
<evidence type="ECO:0000256" key="4">
    <source>
        <dbReference type="ARBA" id="ARBA00022692"/>
    </source>
</evidence>
<evidence type="ECO:0000259" key="9">
    <source>
        <dbReference type="Pfam" id="PF01794"/>
    </source>
</evidence>
<dbReference type="HOGENOM" id="CLU_080662_2_0_6"/>
<comment type="cofactor">
    <cofactor evidence="8">
        <name>heme b</name>
        <dbReference type="ChEBI" id="CHEBI:60344"/>
    </cofactor>
    <text evidence="8">Binds 1 heme b (iron(II)-protoporphyrin IX) group per subunit.</text>
</comment>
<dbReference type="HAMAP" id="MF_01207">
    <property type="entry name" value="MsrQ"/>
    <property type="match status" value="1"/>
</dbReference>
<dbReference type="InterPro" id="IPR013130">
    <property type="entry name" value="Fe3_Rdtase_TM_dom"/>
</dbReference>
<keyword evidence="8" id="KW-0285">Flavoprotein</keyword>
<dbReference type="RefSeq" id="WP_013662304.1">
    <property type="nucleotide sequence ID" value="NC_015276.1"/>
</dbReference>
<keyword evidence="7 8" id="KW-0472">Membrane</keyword>
<keyword evidence="8" id="KW-0288">FMN</keyword>
<sequence length="215" mass="25239">MKVRAFDHPYKKYAFVLFSLPMGWVLVSLFSGRYFPDPAEPVMTLTGIWAVVFLVLTLLMTPLAKISKMKWMNRFRRFIGLTVFWYSSMHLLAYLMLHAGFSWLWIKEDLLKRPYIYVGFVATVILLVLALTSFKFAIKKLRKHWKPLHQLVYLAGVLVLLHLWWQVKSDVSVAMYSSLALIPILLQRLNAAYFKRYLNKIKKTEKRTCTKSVDP</sequence>
<feature type="transmembrane region" description="Helical" evidence="8">
    <location>
        <begin position="12"/>
        <end position="35"/>
    </location>
</feature>
<evidence type="ECO:0000256" key="6">
    <source>
        <dbReference type="ARBA" id="ARBA00023004"/>
    </source>
</evidence>
<dbReference type="GO" id="GO:0009055">
    <property type="term" value="F:electron transfer activity"/>
    <property type="evidence" value="ECO:0007669"/>
    <property type="project" value="UniProtKB-UniRule"/>
</dbReference>
<feature type="domain" description="Ferric oxidoreductase" evidence="9">
    <location>
        <begin position="46"/>
        <end position="159"/>
    </location>
</feature>
<dbReference type="PATRIC" id="fig|717774.3.peg.3277"/>
<dbReference type="InterPro" id="IPR022837">
    <property type="entry name" value="MsrQ-like"/>
</dbReference>
<organism evidence="10 11">
    <name type="scientific">Marinomonas mediterranea (strain ATCC 700492 / JCM 21426 / NBRC 103028 / MMB-1)</name>
    <dbReference type="NCBI Taxonomy" id="717774"/>
    <lineage>
        <taxon>Bacteria</taxon>
        <taxon>Pseudomonadati</taxon>
        <taxon>Pseudomonadota</taxon>
        <taxon>Gammaproteobacteria</taxon>
        <taxon>Oceanospirillales</taxon>
        <taxon>Oceanospirillaceae</taxon>
        <taxon>Marinomonas</taxon>
    </lineage>
</organism>
<evidence type="ECO:0000313" key="11">
    <source>
        <dbReference type="Proteomes" id="UP000001062"/>
    </source>
</evidence>
<keyword evidence="3 8" id="KW-0349">Heme</keyword>
<gene>
    <name evidence="8" type="primary">msrQ</name>
    <name evidence="10" type="ordered locus">Marme_3185</name>
</gene>
<feature type="transmembrane region" description="Helical" evidence="8">
    <location>
        <begin position="47"/>
        <end position="66"/>
    </location>
</feature>
<dbReference type="GO" id="GO:0016679">
    <property type="term" value="F:oxidoreductase activity, acting on diphenols and related substances as donors"/>
    <property type="evidence" value="ECO:0007669"/>
    <property type="project" value="TreeGrafter"/>
</dbReference>
<evidence type="ECO:0000256" key="3">
    <source>
        <dbReference type="ARBA" id="ARBA00022617"/>
    </source>
</evidence>
<keyword evidence="4 8" id="KW-0812">Transmembrane</keyword>
<keyword evidence="8" id="KW-1003">Cell membrane</keyword>
<feature type="transmembrane region" description="Helical" evidence="8">
    <location>
        <begin position="173"/>
        <end position="194"/>
    </location>
</feature>
<dbReference type="KEGG" id="mme:Marme_3185"/>
<keyword evidence="8" id="KW-0249">Electron transport</keyword>
<keyword evidence="5 8" id="KW-1133">Transmembrane helix</keyword>
<dbReference type="eggNOG" id="COG2717">
    <property type="taxonomic scope" value="Bacteria"/>
</dbReference>
<dbReference type="GO" id="GO:0030091">
    <property type="term" value="P:protein repair"/>
    <property type="evidence" value="ECO:0007669"/>
    <property type="project" value="UniProtKB-UniRule"/>
</dbReference>
<dbReference type="OrthoDB" id="9788328at2"/>
<evidence type="ECO:0000313" key="10">
    <source>
        <dbReference type="EMBL" id="ADZ92402.1"/>
    </source>
</evidence>
<comment type="function">
    <text evidence="8">Part of the MsrPQ system that repairs oxidized periplasmic proteins containing methionine sulfoxide residues (Met-O), using respiratory chain electrons. Thus protects these proteins from oxidative-stress damage caused by reactive species of oxygen and chlorine generated by the host defense mechanisms. MsrPQ is essential for the maintenance of envelope integrity under bleach stress, rescuing a wide series of structurally unrelated periplasmic proteins from methionine oxidation. MsrQ provides electrons for reduction to the reductase catalytic subunit MsrP, using the quinone pool of the respiratory chain.</text>
</comment>
<dbReference type="GO" id="GO:0020037">
    <property type="term" value="F:heme binding"/>
    <property type="evidence" value="ECO:0007669"/>
    <property type="project" value="UniProtKB-UniRule"/>
</dbReference>
<comment type="similarity">
    <text evidence="8">Belongs to the MsrQ family.</text>
</comment>
<keyword evidence="6 8" id="KW-0408">Iron</keyword>
<dbReference type="GO" id="GO:0046872">
    <property type="term" value="F:metal ion binding"/>
    <property type="evidence" value="ECO:0007669"/>
    <property type="project" value="UniProtKB-KW"/>
</dbReference>
<evidence type="ECO:0000256" key="7">
    <source>
        <dbReference type="ARBA" id="ARBA00023136"/>
    </source>
</evidence>